<evidence type="ECO:0000313" key="2">
    <source>
        <dbReference type="EMBL" id="KAF9483604.1"/>
    </source>
</evidence>
<evidence type="ECO:0000313" key="3">
    <source>
        <dbReference type="Proteomes" id="UP000807469"/>
    </source>
</evidence>
<feature type="transmembrane region" description="Helical" evidence="1">
    <location>
        <begin position="32"/>
        <end position="50"/>
    </location>
</feature>
<comment type="caution">
    <text evidence="2">The sequence shown here is derived from an EMBL/GenBank/DDBJ whole genome shotgun (WGS) entry which is preliminary data.</text>
</comment>
<proteinExistence type="predicted"/>
<dbReference type="EMBL" id="MU155152">
    <property type="protein sequence ID" value="KAF9483604.1"/>
    <property type="molecule type" value="Genomic_DNA"/>
</dbReference>
<keyword evidence="3" id="KW-1185">Reference proteome</keyword>
<keyword evidence="1" id="KW-0472">Membrane</keyword>
<keyword evidence="1" id="KW-1133">Transmembrane helix</keyword>
<reference evidence="2" key="1">
    <citation type="submission" date="2020-11" db="EMBL/GenBank/DDBJ databases">
        <authorList>
            <consortium name="DOE Joint Genome Institute"/>
            <person name="Ahrendt S."/>
            <person name="Riley R."/>
            <person name="Andreopoulos W."/>
            <person name="Labutti K."/>
            <person name="Pangilinan J."/>
            <person name="Ruiz-Duenas F.J."/>
            <person name="Barrasa J.M."/>
            <person name="Sanchez-Garcia M."/>
            <person name="Camarero S."/>
            <person name="Miyauchi S."/>
            <person name="Serrano A."/>
            <person name="Linde D."/>
            <person name="Babiker R."/>
            <person name="Drula E."/>
            <person name="Ayuso-Fernandez I."/>
            <person name="Pacheco R."/>
            <person name="Padilla G."/>
            <person name="Ferreira P."/>
            <person name="Barriuso J."/>
            <person name="Kellner H."/>
            <person name="Castanera R."/>
            <person name="Alfaro M."/>
            <person name="Ramirez L."/>
            <person name="Pisabarro A.G."/>
            <person name="Kuo A."/>
            <person name="Tritt A."/>
            <person name="Lipzen A."/>
            <person name="He G."/>
            <person name="Yan M."/>
            <person name="Ng V."/>
            <person name="Cullen D."/>
            <person name="Martin F."/>
            <person name="Rosso M.-N."/>
            <person name="Henrissat B."/>
            <person name="Hibbett D."/>
            <person name="Martinez A.T."/>
            <person name="Grigoriev I.V."/>
        </authorList>
    </citation>
    <scope>NUCLEOTIDE SEQUENCE</scope>
    <source>
        <strain evidence="2">CIRM-BRFM 674</strain>
    </source>
</reference>
<accession>A0A9P5Z9J2</accession>
<protein>
    <submittedName>
        <fullName evidence="2">Uncharacterized protein</fullName>
    </submittedName>
</protein>
<name>A0A9P5Z9J2_9AGAR</name>
<dbReference type="Proteomes" id="UP000807469">
    <property type="component" value="Unassembled WGS sequence"/>
</dbReference>
<evidence type="ECO:0000256" key="1">
    <source>
        <dbReference type="SAM" id="Phobius"/>
    </source>
</evidence>
<gene>
    <name evidence="2" type="ORF">BDN70DRAFT_929121</name>
</gene>
<organism evidence="2 3">
    <name type="scientific">Pholiota conissans</name>
    <dbReference type="NCBI Taxonomy" id="109636"/>
    <lineage>
        <taxon>Eukaryota</taxon>
        <taxon>Fungi</taxon>
        <taxon>Dikarya</taxon>
        <taxon>Basidiomycota</taxon>
        <taxon>Agaricomycotina</taxon>
        <taxon>Agaricomycetes</taxon>
        <taxon>Agaricomycetidae</taxon>
        <taxon>Agaricales</taxon>
        <taxon>Agaricineae</taxon>
        <taxon>Strophariaceae</taxon>
        <taxon>Pholiota</taxon>
    </lineage>
</organism>
<keyword evidence="1" id="KW-0812">Transmembrane</keyword>
<sequence>MAAYYHQIIAHSAESRRSLDCYTLLSPLGVQVLNLLLLLLLLADAAAAAVEQGRVYDQHGTSRCIRSLGRGLLEIGTSRISVIYAGLCSSYVVMNQTRPVPPPSFSSHSNVLSNSHLRLGLLKLETMQWEEPVAISD</sequence>
<dbReference type="AlphaFoldDB" id="A0A9P5Z9J2"/>